<evidence type="ECO:0000313" key="7">
    <source>
        <dbReference type="Proteomes" id="UP000284120"/>
    </source>
</evidence>
<dbReference type="GO" id="GO:0000160">
    <property type="term" value="P:phosphorelay signal transduction system"/>
    <property type="evidence" value="ECO:0007669"/>
    <property type="project" value="InterPro"/>
</dbReference>
<keyword evidence="1 3" id="KW-0597">Phosphoprotein</keyword>
<dbReference type="OrthoDB" id="9797341at2"/>
<feature type="modified residue" description="4-aspartylphosphate" evidence="3">
    <location>
        <position position="63"/>
    </location>
</feature>
<evidence type="ECO:0000313" key="6">
    <source>
        <dbReference type="EMBL" id="RWU10180.1"/>
    </source>
</evidence>
<dbReference type="GO" id="GO:0003677">
    <property type="term" value="F:DNA binding"/>
    <property type="evidence" value="ECO:0007669"/>
    <property type="project" value="UniProtKB-KW"/>
</dbReference>
<dbReference type="InterPro" id="IPR058245">
    <property type="entry name" value="NreC/VraR/RcsB-like_REC"/>
</dbReference>
<evidence type="ECO:0000259" key="5">
    <source>
        <dbReference type="PROSITE" id="PS50110"/>
    </source>
</evidence>
<evidence type="ECO:0000256" key="1">
    <source>
        <dbReference type="ARBA" id="ARBA00022553"/>
    </source>
</evidence>
<feature type="domain" description="Response regulatory" evidence="5">
    <location>
        <begin position="10"/>
        <end position="128"/>
    </location>
</feature>
<dbReference type="Proteomes" id="UP000284120">
    <property type="component" value="Unassembled WGS sequence"/>
</dbReference>
<dbReference type="SUPFAM" id="SSF52172">
    <property type="entry name" value="CheY-like"/>
    <property type="match status" value="1"/>
</dbReference>
<dbReference type="GO" id="GO:0006355">
    <property type="term" value="P:regulation of DNA-templated transcription"/>
    <property type="evidence" value="ECO:0007669"/>
    <property type="project" value="InterPro"/>
</dbReference>
<dbReference type="InterPro" id="IPR016032">
    <property type="entry name" value="Sig_transdc_resp-reg_C-effctor"/>
</dbReference>
<dbReference type="InterPro" id="IPR039420">
    <property type="entry name" value="WalR-like"/>
</dbReference>
<dbReference type="Gene3D" id="3.40.50.2300">
    <property type="match status" value="1"/>
</dbReference>
<keyword evidence="2" id="KW-0238">DNA-binding</keyword>
<gene>
    <name evidence="6" type="ORF">DPV69_02210</name>
</gene>
<comment type="caution">
    <text evidence="6">The sequence shown here is derived from an EMBL/GenBank/DDBJ whole genome shotgun (WGS) entry which is preliminary data.</text>
</comment>
<dbReference type="EMBL" id="SAYW01000001">
    <property type="protein sequence ID" value="RWU10180.1"/>
    <property type="molecule type" value="Genomic_DNA"/>
</dbReference>
<reference evidence="6 7" key="1">
    <citation type="submission" date="2018-06" db="EMBL/GenBank/DDBJ databases">
        <title>Pedobacter endophyticus sp. nov., an endophytic bacterium isolated from a leaf of Triticum aestivum.</title>
        <authorList>
            <person name="Zhang L."/>
        </authorList>
    </citation>
    <scope>NUCLEOTIDE SEQUENCE [LARGE SCALE GENOMIC DNA]</scope>
    <source>
        <strain evidence="6 7">CM134L-2</strain>
    </source>
</reference>
<dbReference type="AlphaFoldDB" id="A0A443Z102"/>
<evidence type="ECO:0000259" key="4">
    <source>
        <dbReference type="PROSITE" id="PS50043"/>
    </source>
</evidence>
<dbReference type="PANTHER" id="PTHR43214:SF43">
    <property type="entry name" value="TWO-COMPONENT RESPONSE REGULATOR"/>
    <property type="match status" value="1"/>
</dbReference>
<dbReference type="Pfam" id="PF00072">
    <property type="entry name" value="Response_reg"/>
    <property type="match status" value="1"/>
</dbReference>
<protein>
    <submittedName>
        <fullName evidence="6">Response regulator transcription factor</fullName>
    </submittedName>
</protein>
<evidence type="ECO:0000256" key="2">
    <source>
        <dbReference type="ARBA" id="ARBA00023125"/>
    </source>
</evidence>
<feature type="domain" description="HTH luxR-type" evidence="4">
    <location>
        <begin position="157"/>
        <end position="222"/>
    </location>
</feature>
<dbReference type="SMART" id="SM00421">
    <property type="entry name" value="HTH_LUXR"/>
    <property type="match status" value="1"/>
</dbReference>
<sequence length="230" mass="25823">MAQNNLKKINILLADDHHLVRDGIKSLLLKYNDFNVVGESGNGVEAMEILKATEEPIDLVLADINMPEMNGLELCKQINEHHPKTKVIMLSMLDHEKYVSQALQAGAKGYLLKSVNEEELIFSIKQVMYNSFYVCAELAYKLLSKSLMGVRIGVSQNQQVKVDFSSREIEILELIADGYTNLEIAEKLFTSKRTVEGHRLQMISKTGVRNTAALIKYCLIQGVLKANLPD</sequence>
<dbReference type="CDD" id="cd17535">
    <property type="entry name" value="REC_NarL-like"/>
    <property type="match status" value="1"/>
</dbReference>
<dbReference type="InterPro" id="IPR011006">
    <property type="entry name" value="CheY-like_superfamily"/>
</dbReference>
<name>A0A443Z102_9SPHI</name>
<dbReference type="PANTHER" id="PTHR43214">
    <property type="entry name" value="TWO-COMPONENT RESPONSE REGULATOR"/>
    <property type="match status" value="1"/>
</dbReference>
<keyword evidence="7" id="KW-1185">Reference proteome</keyword>
<dbReference type="PROSITE" id="PS50110">
    <property type="entry name" value="RESPONSE_REGULATORY"/>
    <property type="match status" value="1"/>
</dbReference>
<dbReference type="InterPro" id="IPR001789">
    <property type="entry name" value="Sig_transdc_resp-reg_receiver"/>
</dbReference>
<dbReference type="CDD" id="cd06170">
    <property type="entry name" value="LuxR_C_like"/>
    <property type="match status" value="1"/>
</dbReference>
<proteinExistence type="predicted"/>
<dbReference type="SUPFAM" id="SSF46894">
    <property type="entry name" value="C-terminal effector domain of the bipartite response regulators"/>
    <property type="match status" value="1"/>
</dbReference>
<organism evidence="6 7">
    <name type="scientific">Pedobacter chitinilyticus</name>
    <dbReference type="NCBI Taxonomy" id="2233776"/>
    <lineage>
        <taxon>Bacteria</taxon>
        <taxon>Pseudomonadati</taxon>
        <taxon>Bacteroidota</taxon>
        <taxon>Sphingobacteriia</taxon>
        <taxon>Sphingobacteriales</taxon>
        <taxon>Sphingobacteriaceae</taxon>
        <taxon>Pedobacter</taxon>
    </lineage>
</organism>
<dbReference type="PRINTS" id="PR00038">
    <property type="entry name" value="HTHLUXR"/>
</dbReference>
<dbReference type="RefSeq" id="WP_113645674.1">
    <property type="nucleotide sequence ID" value="NZ_QMHN01000001.1"/>
</dbReference>
<accession>A0A443Z102</accession>
<dbReference type="InterPro" id="IPR000792">
    <property type="entry name" value="Tscrpt_reg_LuxR_C"/>
</dbReference>
<evidence type="ECO:0000256" key="3">
    <source>
        <dbReference type="PROSITE-ProRule" id="PRU00169"/>
    </source>
</evidence>
<dbReference type="PROSITE" id="PS50043">
    <property type="entry name" value="HTH_LUXR_2"/>
    <property type="match status" value="1"/>
</dbReference>
<dbReference type="SMART" id="SM00448">
    <property type="entry name" value="REC"/>
    <property type="match status" value="1"/>
</dbReference>
<dbReference type="Pfam" id="PF00196">
    <property type="entry name" value="GerE"/>
    <property type="match status" value="1"/>
</dbReference>